<protein>
    <recommendedName>
        <fullName evidence="12">Branched-chain amino acid ABC transporter permease</fullName>
    </recommendedName>
</protein>
<keyword evidence="5" id="KW-0029">Amino-acid transport</keyword>
<evidence type="ECO:0000256" key="7">
    <source>
        <dbReference type="ARBA" id="ARBA00023136"/>
    </source>
</evidence>
<keyword evidence="7 9" id="KW-0472">Membrane</keyword>
<dbReference type="EMBL" id="JBHTKH010000012">
    <property type="protein sequence ID" value="MFD1055895.1"/>
    <property type="molecule type" value="Genomic_DNA"/>
</dbReference>
<gene>
    <name evidence="10" type="ORF">ACFQ2V_16395</name>
</gene>
<feature type="transmembrane region" description="Helical" evidence="9">
    <location>
        <begin position="135"/>
        <end position="157"/>
    </location>
</feature>
<feature type="transmembrane region" description="Helical" evidence="9">
    <location>
        <begin position="257"/>
        <end position="276"/>
    </location>
</feature>
<dbReference type="PANTHER" id="PTHR11795:SF447">
    <property type="entry name" value="ABC TRANSPORTER PERMEASE PROTEIN"/>
    <property type="match status" value="1"/>
</dbReference>
<evidence type="ECO:0000313" key="11">
    <source>
        <dbReference type="Proteomes" id="UP001597046"/>
    </source>
</evidence>
<dbReference type="CDD" id="cd06582">
    <property type="entry name" value="TM_PBP1_LivH_like"/>
    <property type="match status" value="1"/>
</dbReference>
<dbReference type="InterPro" id="IPR052157">
    <property type="entry name" value="BCAA_transport_permease"/>
</dbReference>
<evidence type="ECO:0000256" key="3">
    <source>
        <dbReference type="ARBA" id="ARBA00022475"/>
    </source>
</evidence>
<evidence type="ECO:0000256" key="4">
    <source>
        <dbReference type="ARBA" id="ARBA00022692"/>
    </source>
</evidence>
<feature type="transmembrane region" description="Helical" evidence="9">
    <location>
        <begin position="92"/>
        <end position="115"/>
    </location>
</feature>
<keyword evidence="3" id="KW-1003">Cell membrane</keyword>
<feature type="transmembrane region" description="Helical" evidence="9">
    <location>
        <begin position="60"/>
        <end position="80"/>
    </location>
</feature>
<comment type="similarity">
    <text evidence="8">Belongs to the binding-protein-dependent transport system permease family. LivHM subfamily.</text>
</comment>
<organism evidence="10 11">
    <name type="scientific">Terrabacter terrigena</name>
    <dbReference type="NCBI Taxonomy" id="574718"/>
    <lineage>
        <taxon>Bacteria</taxon>
        <taxon>Bacillati</taxon>
        <taxon>Actinomycetota</taxon>
        <taxon>Actinomycetes</taxon>
        <taxon>Micrococcales</taxon>
        <taxon>Intrasporangiaceae</taxon>
        <taxon>Terrabacter</taxon>
    </lineage>
</organism>
<evidence type="ECO:0000256" key="6">
    <source>
        <dbReference type="ARBA" id="ARBA00022989"/>
    </source>
</evidence>
<keyword evidence="2" id="KW-0813">Transport</keyword>
<accession>A0ABW3N2D6</accession>
<keyword evidence="4 9" id="KW-0812">Transmembrane</keyword>
<dbReference type="PANTHER" id="PTHR11795">
    <property type="entry name" value="BRANCHED-CHAIN AMINO ACID TRANSPORT SYSTEM PERMEASE PROTEIN LIVH"/>
    <property type="match status" value="1"/>
</dbReference>
<keyword evidence="11" id="KW-1185">Reference proteome</keyword>
<dbReference type="InterPro" id="IPR001851">
    <property type="entry name" value="ABC_transp_permease"/>
</dbReference>
<reference evidence="11" key="1">
    <citation type="journal article" date="2019" name="Int. J. Syst. Evol. Microbiol.">
        <title>The Global Catalogue of Microorganisms (GCM) 10K type strain sequencing project: providing services to taxonomists for standard genome sequencing and annotation.</title>
        <authorList>
            <consortium name="The Broad Institute Genomics Platform"/>
            <consortium name="The Broad Institute Genome Sequencing Center for Infectious Disease"/>
            <person name="Wu L."/>
            <person name="Ma J."/>
        </authorList>
    </citation>
    <scope>NUCLEOTIDE SEQUENCE [LARGE SCALE GENOMIC DNA]</scope>
    <source>
        <strain evidence="11">CCUG 57508</strain>
    </source>
</reference>
<feature type="transmembrane region" description="Helical" evidence="9">
    <location>
        <begin position="223"/>
        <end position="245"/>
    </location>
</feature>
<dbReference type="RefSeq" id="WP_386053926.1">
    <property type="nucleotide sequence ID" value="NZ_JBHTKH010000012.1"/>
</dbReference>
<proteinExistence type="inferred from homology"/>
<evidence type="ECO:0000256" key="9">
    <source>
        <dbReference type="SAM" id="Phobius"/>
    </source>
</evidence>
<evidence type="ECO:0000313" key="10">
    <source>
        <dbReference type="EMBL" id="MFD1055895.1"/>
    </source>
</evidence>
<evidence type="ECO:0000256" key="2">
    <source>
        <dbReference type="ARBA" id="ARBA00022448"/>
    </source>
</evidence>
<evidence type="ECO:0000256" key="8">
    <source>
        <dbReference type="ARBA" id="ARBA00037998"/>
    </source>
</evidence>
<feature type="transmembrane region" description="Helical" evidence="9">
    <location>
        <begin position="12"/>
        <end position="40"/>
    </location>
</feature>
<keyword evidence="6 9" id="KW-1133">Transmembrane helix</keyword>
<feature type="transmembrane region" description="Helical" evidence="9">
    <location>
        <begin position="189"/>
        <end position="211"/>
    </location>
</feature>
<comment type="subcellular location">
    <subcellularLocation>
        <location evidence="1">Cell membrane</location>
        <topology evidence="1">Multi-pass membrane protein</topology>
    </subcellularLocation>
</comment>
<evidence type="ECO:0008006" key="12">
    <source>
        <dbReference type="Google" id="ProtNLM"/>
    </source>
</evidence>
<sequence>MDASQVAAIGLSVINSIAMLIIISVGLAVIFGMMGLINLAHGEFLMLGAYMTVTFYRLGLGFWVACLLGALSVGLFGVIIERCLVRFLYGRLAAMMLATWGLSLIIIQGVTIVFGTSTHSLPTPLGSFRIGSYSFSQYSIVVDVAAIAMLALVFVVFTRTRYGAMARASTLDPKMAAAIGIDVRRVNMLTFGFGAALSGLGGALLSALAGVVPTFGQQYVGNAFMTVISGGGAVLTGTASASVLLGGVQGAVANLSTAFLGSIALLVVAIVLLRFMPNGISGKWGRRF</sequence>
<evidence type="ECO:0000256" key="1">
    <source>
        <dbReference type="ARBA" id="ARBA00004651"/>
    </source>
</evidence>
<dbReference type="Proteomes" id="UP001597046">
    <property type="component" value="Unassembled WGS sequence"/>
</dbReference>
<dbReference type="Pfam" id="PF02653">
    <property type="entry name" value="BPD_transp_2"/>
    <property type="match status" value="1"/>
</dbReference>
<comment type="caution">
    <text evidence="10">The sequence shown here is derived from an EMBL/GenBank/DDBJ whole genome shotgun (WGS) entry which is preliminary data.</text>
</comment>
<name>A0ABW3N2D6_9MICO</name>
<evidence type="ECO:0000256" key="5">
    <source>
        <dbReference type="ARBA" id="ARBA00022970"/>
    </source>
</evidence>